<dbReference type="AlphaFoldDB" id="A0AAW9SFV9"/>
<comment type="caution">
    <text evidence="2">The sequence shown here is derived from an EMBL/GenBank/DDBJ whole genome shotgun (WGS) entry which is preliminary data.</text>
</comment>
<evidence type="ECO:0000313" key="3">
    <source>
        <dbReference type="Proteomes" id="UP001403385"/>
    </source>
</evidence>
<dbReference type="InterPro" id="IPR026820">
    <property type="entry name" value="VioB/RebD_dom"/>
</dbReference>
<reference evidence="2 3" key="1">
    <citation type="submission" date="2024-04" db="EMBL/GenBank/DDBJ databases">
        <title>Novel genus in family Flammeovirgaceae.</title>
        <authorList>
            <person name="Nguyen T.H."/>
            <person name="Vuong T.Q."/>
            <person name="Le H."/>
            <person name="Kim S.-G."/>
        </authorList>
    </citation>
    <scope>NUCLEOTIDE SEQUENCE [LARGE SCALE GENOMIC DNA]</scope>
    <source>
        <strain evidence="2 3">JCM 23209</strain>
    </source>
</reference>
<proteinExistence type="predicted"/>
<feature type="domain" description="Iminophenyl-pyruvate dimer synthase" evidence="1">
    <location>
        <begin position="51"/>
        <end position="285"/>
    </location>
</feature>
<organism evidence="2 3">
    <name type="scientific">Rapidithrix thailandica</name>
    <dbReference type="NCBI Taxonomy" id="413964"/>
    <lineage>
        <taxon>Bacteria</taxon>
        <taxon>Pseudomonadati</taxon>
        <taxon>Bacteroidota</taxon>
        <taxon>Cytophagia</taxon>
        <taxon>Cytophagales</taxon>
        <taxon>Flammeovirgaceae</taxon>
        <taxon>Rapidithrix</taxon>
    </lineage>
</organism>
<gene>
    <name evidence="2" type="ORF">AAG747_26395</name>
</gene>
<protein>
    <submittedName>
        <fullName evidence="2">Ferritin-like domain-containing protein</fullName>
    </submittedName>
</protein>
<sequence length="478" mass="53700">MQSNYLRHLGHIIDQKKRAQRMKLLTAIEQPTIPPEFNPKDYLSFLIHVDAELEHGLMVQYLYAAYSMGGDQIEEKDREKVKRWQEIILGIAKEEMGHFVSVQNVLKVIGAPLNFGRQDFPWDSKLYPFEFCLEPFTLNSLAKYVYAESPEGWIEPSPDDDQETLEIKQEIRNVLQDTEHGDPVGVIFAEVLSIIKDPKLIPDNVFLPETYPLQAKFDEWGRGYKGGARGNSTLGNPKGAPDVLVAPLSSRSDTVAALEAIAEQGEATSGEENELSHFERFLGIYKELRTMPVDFSPSRNVAFNPTIAEGVADPSIDPSEGETSDQRRDIIENPLAQTWANLFNVRYRMLLTLLKHSFLLDDGFNYSGAYSPRGTIIHSTFGEMYNLRSIANVLVKLPISTGSDIMAGPPFLIPYTIDLPSSEASRWRVHQDLLEASGALIEVLLQSGDESNHKYLYSLREADKQLNNIAEKITAVPA</sequence>
<dbReference type="EMBL" id="JBDKWZ010000023">
    <property type="protein sequence ID" value="MEN7551475.1"/>
    <property type="molecule type" value="Genomic_DNA"/>
</dbReference>
<evidence type="ECO:0000313" key="2">
    <source>
        <dbReference type="EMBL" id="MEN7551475.1"/>
    </source>
</evidence>
<name>A0AAW9SFV9_9BACT</name>
<dbReference type="InterPro" id="IPR012347">
    <property type="entry name" value="Ferritin-like"/>
</dbReference>
<dbReference type="RefSeq" id="WP_346824256.1">
    <property type="nucleotide sequence ID" value="NZ_JBDKWZ010000023.1"/>
</dbReference>
<accession>A0AAW9SFV9</accession>
<evidence type="ECO:0000259" key="1">
    <source>
        <dbReference type="Pfam" id="PF12902"/>
    </source>
</evidence>
<dbReference type="Pfam" id="PF12902">
    <property type="entry name" value="Ferritin-like"/>
    <property type="match status" value="1"/>
</dbReference>
<keyword evidence="3" id="KW-1185">Reference proteome</keyword>
<dbReference type="Gene3D" id="1.20.1260.10">
    <property type="match status" value="1"/>
</dbReference>
<dbReference type="Proteomes" id="UP001403385">
    <property type="component" value="Unassembled WGS sequence"/>
</dbReference>